<feature type="transmembrane region" description="Helical" evidence="8">
    <location>
        <begin position="364"/>
        <end position="385"/>
    </location>
</feature>
<dbReference type="EMBL" id="UFXQ01000001">
    <property type="protein sequence ID" value="STC68811.1"/>
    <property type="molecule type" value="Genomic_DNA"/>
</dbReference>
<evidence type="ECO:0000313" key="12">
    <source>
        <dbReference type="Proteomes" id="UP000254467"/>
    </source>
</evidence>
<feature type="transmembrane region" description="Helical" evidence="8">
    <location>
        <begin position="184"/>
        <end position="211"/>
    </location>
</feature>
<feature type="transmembrane region" description="Helical" evidence="8">
    <location>
        <begin position="231"/>
        <end position="252"/>
    </location>
</feature>
<evidence type="ECO:0000256" key="8">
    <source>
        <dbReference type="SAM" id="Phobius"/>
    </source>
</evidence>
<dbReference type="STRING" id="35756.GCA_001044155_00104"/>
<accession>A0A376CJY3</accession>
<dbReference type="OrthoDB" id="9763957at2"/>
<feature type="domain" description="Threonine/Serine exporter ThrE" evidence="10">
    <location>
        <begin position="346"/>
        <end position="471"/>
    </location>
</feature>
<evidence type="ECO:0000313" key="11">
    <source>
        <dbReference type="EMBL" id="STC68811.1"/>
    </source>
</evidence>
<comment type="subcellular location">
    <subcellularLocation>
        <location evidence="1">Cell membrane</location>
        <topology evidence="1">Multi-pass membrane protein</topology>
    </subcellularLocation>
</comment>
<feature type="transmembrane region" description="Helical" evidence="8">
    <location>
        <begin position="392"/>
        <end position="410"/>
    </location>
</feature>
<dbReference type="GO" id="GO:0022857">
    <property type="term" value="F:transmembrane transporter activity"/>
    <property type="evidence" value="ECO:0007669"/>
    <property type="project" value="InterPro"/>
</dbReference>
<gene>
    <name evidence="11" type="primary">thrE</name>
    <name evidence="11" type="ORF">NCTC11862_00587</name>
</gene>
<keyword evidence="3 8" id="KW-0812">Transmembrane</keyword>
<keyword evidence="2" id="KW-1003">Cell membrane</keyword>
<dbReference type="GO" id="GO:0015744">
    <property type="term" value="P:succinate transport"/>
    <property type="evidence" value="ECO:0007669"/>
    <property type="project" value="TreeGrafter"/>
</dbReference>
<evidence type="ECO:0000256" key="1">
    <source>
        <dbReference type="ARBA" id="ARBA00004651"/>
    </source>
</evidence>
<evidence type="ECO:0000256" key="4">
    <source>
        <dbReference type="ARBA" id="ARBA00022989"/>
    </source>
</evidence>
<name>A0A376CJY3_9CORY</name>
<feature type="domain" description="Threonine/serine exporter-like N-terminal" evidence="9">
    <location>
        <begin position="73"/>
        <end position="318"/>
    </location>
</feature>
<dbReference type="Pfam" id="PF06738">
    <property type="entry name" value="ThrE"/>
    <property type="match status" value="1"/>
</dbReference>
<dbReference type="InterPro" id="IPR010619">
    <property type="entry name" value="ThrE-like_N"/>
</dbReference>
<protein>
    <submittedName>
        <fullName evidence="11">Threonine exporter</fullName>
    </submittedName>
</protein>
<dbReference type="NCBIfam" id="NF047720">
    <property type="entry name" value="ThrSerExpThrE"/>
    <property type="match status" value="1"/>
</dbReference>
<feature type="transmembrane region" description="Helical" evidence="8">
    <location>
        <begin position="334"/>
        <end position="358"/>
    </location>
</feature>
<dbReference type="AlphaFoldDB" id="A0A376CJY3"/>
<evidence type="ECO:0000256" key="6">
    <source>
        <dbReference type="ARBA" id="ARBA00034125"/>
    </source>
</evidence>
<evidence type="ECO:0000256" key="2">
    <source>
        <dbReference type="ARBA" id="ARBA00022475"/>
    </source>
</evidence>
<feature type="transmembrane region" description="Helical" evidence="8">
    <location>
        <begin position="264"/>
        <end position="283"/>
    </location>
</feature>
<evidence type="ECO:0000256" key="5">
    <source>
        <dbReference type="ARBA" id="ARBA00023136"/>
    </source>
</evidence>
<evidence type="ECO:0000259" key="9">
    <source>
        <dbReference type="Pfam" id="PF06738"/>
    </source>
</evidence>
<comment type="similarity">
    <text evidence="6">Belongs to the ThrE exporter (TC 2.A.79) family.</text>
</comment>
<organism evidence="11 12">
    <name type="scientific">Corynebacterium pilosum</name>
    <dbReference type="NCBI Taxonomy" id="35756"/>
    <lineage>
        <taxon>Bacteria</taxon>
        <taxon>Bacillati</taxon>
        <taxon>Actinomycetota</taxon>
        <taxon>Actinomycetes</taxon>
        <taxon>Mycobacteriales</taxon>
        <taxon>Corynebacteriaceae</taxon>
        <taxon>Corynebacterium</taxon>
    </lineage>
</organism>
<keyword evidence="5 8" id="KW-0472">Membrane</keyword>
<feature type="region of interest" description="Disordered" evidence="7">
    <location>
        <begin position="517"/>
        <end position="541"/>
    </location>
</feature>
<dbReference type="GO" id="GO:0005886">
    <property type="term" value="C:plasma membrane"/>
    <property type="evidence" value="ECO:0007669"/>
    <property type="project" value="UniProtKB-SubCell"/>
</dbReference>
<reference evidence="11 12" key="1">
    <citation type="submission" date="2018-06" db="EMBL/GenBank/DDBJ databases">
        <authorList>
            <consortium name="Pathogen Informatics"/>
            <person name="Doyle S."/>
        </authorList>
    </citation>
    <scope>NUCLEOTIDE SEQUENCE [LARGE SCALE GENOMIC DNA]</scope>
    <source>
        <strain evidence="11 12">NCTC11862</strain>
    </source>
</reference>
<evidence type="ECO:0000256" key="7">
    <source>
        <dbReference type="SAM" id="MobiDB-lite"/>
    </source>
</evidence>
<evidence type="ECO:0000256" key="3">
    <source>
        <dbReference type="ARBA" id="ARBA00022692"/>
    </source>
</evidence>
<keyword evidence="4 8" id="KW-1133">Transmembrane helix</keyword>
<dbReference type="InterPro" id="IPR050539">
    <property type="entry name" value="ThrE_Dicarb/AminoAcid_Exp"/>
</dbReference>
<evidence type="ECO:0000259" key="10">
    <source>
        <dbReference type="Pfam" id="PF12821"/>
    </source>
</evidence>
<feature type="transmembrane region" description="Helical" evidence="8">
    <location>
        <begin position="303"/>
        <end position="322"/>
    </location>
</feature>
<feature type="transmembrane region" description="Helical" evidence="8">
    <location>
        <begin position="446"/>
        <end position="469"/>
    </location>
</feature>
<dbReference type="PANTHER" id="PTHR34390:SF2">
    <property type="entry name" value="SUCCINATE TRANSPORTER SUBUNIT YJJP-RELATED"/>
    <property type="match status" value="1"/>
</dbReference>
<keyword evidence="12" id="KW-1185">Reference proteome</keyword>
<dbReference type="Proteomes" id="UP000254467">
    <property type="component" value="Unassembled WGS sequence"/>
</dbReference>
<dbReference type="InterPro" id="IPR024528">
    <property type="entry name" value="ThrE_2"/>
</dbReference>
<sequence>MVFLSVPVVRSGARTCASVHCVPNVPHALKKLWDKIRGSQVATIDEATTSPPPSPLAPVDLTDPAQVTAVMNIAARIGDILLSSGTSNADTRAQIHTVASSYGLHYLHIDITFSSIRLHTTIGTTVKTPINVMRVVDGMDPNFSKLTQVDNLIRSIRAGGTRPEIAEKILDEIYLAPPPYGPKLALVGWAVFGGAVAILFGGGFGMAALGGLTSLAIMSINGWLGKHSMPYFFQCVAGGLLATLPAAVAYEIAASAGITFRPSLVIASGIVVLLAGLSLVQSLQDGITGAPVTASARFFETMLNTGGIVAGVATGIQLSAMFGSGLPPMESMGATATFGSAGAIIIAGTVTSAAFAVASYGDWSAVWVAGASSLFGSIAYYLVLLPAQTSPVLAAAICAVMVGLAGGLLARRFGVPPLITQIAGVTPFLPGLTTYRAMYGILNDQLLIGFANLGTAVGTALALAAGVTFGEWVARRIRRPQVITPYRAFRAAGRMTFQQIRRAERIARSQKLVRPAVRLPRRHAQGNAPGTPDHRKSRGQG</sequence>
<proteinExistence type="inferred from homology"/>
<dbReference type="PANTHER" id="PTHR34390">
    <property type="entry name" value="UPF0442 PROTEIN YJJB-RELATED"/>
    <property type="match status" value="1"/>
</dbReference>
<dbReference type="Pfam" id="PF12821">
    <property type="entry name" value="ThrE_2"/>
    <property type="match status" value="1"/>
</dbReference>